<organism evidence="4 5">
    <name type="scientific">Fopius arisanus</name>
    <dbReference type="NCBI Taxonomy" id="64838"/>
    <lineage>
        <taxon>Eukaryota</taxon>
        <taxon>Metazoa</taxon>
        <taxon>Ecdysozoa</taxon>
        <taxon>Arthropoda</taxon>
        <taxon>Hexapoda</taxon>
        <taxon>Insecta</taxon>
        <taxon>Pterygota</taxon>
        <taxon>Neoptera</taxon>
        <taxon>Endopterygota</taxon>
        <taxon>Hymenoptera</taxon>
        <taxon>Apocrita</taxon>
        <taxon>Ichneumonoidea</taxon>
        <taxon>Braconidae</taxon>
        <taxon>Opiinae</taxon>
        <taxon>Fopius</taxon>
    </lineage>
</organism>
<dbReference type="Proteomes" id="UP000694866">
    <property type="component" value="Unplaced"/>
</dbReference>
<keyword evidence="4" id="KW-1185">Reference proteome</keyword>
<reference evidence="5" key="1">
    <citation type="submission" date="2025-08" db="UniProtKB">
        <authorList>
            <consortium name="RefSeq"/>
        </authorList>
    </citation>
    <scope>IDENTIFICATION</scope>
    <source>
        <strain evidence="5">USDA-PBARC FA_bdor</strain>
        <tissue evidence="5">Whole organism</tissue>
    </source>
</reference>
<dbReference type="OrthoDB" id="1431247at2759"/>
<dbReference type="RefSeq" id="XP_011308540.1">
    <property type="nucleotide sequence ID" value="XM_011310238.1"/>
</dbReference>
<protein>
    <submittedName>
        <fullName evidence="5">Protein lethal(2)essential for life isoform X1</fullName>
    </submittedName>
</protein>
<dbReference type="CDD" id="cd06526">
    <property type="entry name" value="metazoan_ACD"/>
    <property type="match status" value="1"/>
</dbReference>
<dbReference type="PROSITE" id="PS01031">
    <property type="entry name" value="SHSP"/>
    <property type="match status" value="1"/>
</dbReference>
<dbReference type="GeneID" id="105269749"/>
<evidence type="ECO:0000256" key="1">
    <source>
        <dbReference type="PROSITE-ProRule" id="PRU00285"/>
    </source>
</evidence>
<dbReference type="GO" id="GO:0005634">
    <property type="term" value="C:nucleus"/>
    <property type="evidence" value="ECO:0007669"/>
    <property type="project" value="TreeGrafter"/>
</dbReference>
<dbReference type="GO" id="GO:0042026">
    <property type="term" value="P:protein refolding"/>
    <property type="evidence" value="ECO:0007669"/>
    <property type="project" value="TreeGrafter"/>
</dbReference>
<proteinExistence type="inferred from homology"/>
<dbReference type="PANTHER" id="PTHR45640">
    <property type="entry name" value="HEAT SHOCK PROTEIN HSP-12.2-RELATED"/>
    <property type="match status" value="1"/>
</dbReference>
<dbReference type="GO" id="GO:0005737">
    <property type="term" value="C:cytoplasm"/>
    <property type="evidence" value="ECO:0007669"/>
    <property type="project" value="TreeGrafter"/>
</dbReference>
<dbReference type="KEGG" id="fas:105269749"/>
<feature type="domain" description="SHSP" evidence="3">
    <location>
        <begin position="63"/>
        <end position="174"/>
    </location>
</feature>
<name>A0A9R1TFP8_9HYME</name>
<evidence type="ECO:0000259" key="3">
    <source>
        <dbReference type="PROSITE" id="PS01031"/>
    </source>
</evidence>
<dbReference type="PRINTS" id="PR00299">
    <property type="entry name" value="ACRYSTALLIN"/>
</dbReference>
<dbReference type="Pfam" id="PF00011">
    <property type="entry name" value="HSP20"/>
    <property type="match status" value="1"/>
</dbReference>
<evidence type="ECO:0000313" key="4">
    <source>
        <dbReference type="Proteomes" id="UP000694866"/>
    </source>
</evidence>
<sequence length="198" mass="22401">MSIVPLMFRDWWEEFDRPASRLIDQHFGSGLSRDDLLTSFSSLGLGRSRPLFTSPGYYRPWRTLARQNSGGASTIQCDKDKFEVILDVQQFSPDEICVKTVDDNVIVEAKHEEKKDEHGFISRHFIRRYVLPSTHDPMGVTSSLSSDGVLTIAATRKVISPLSSPTPPRLVEFSGPHRAEAQAKQPDDISLRLSFDFY</sequence>
<dbReference type="InterPro" id="IPR002068">
    <property type="entry name" value="A-crystallin/Hsp20_dom"/>
</dbReference>
<dbReference type="PANTHER" id="PTHR45640:SF34">
    <property type="entry name" value="PROTEIN LETHAL(2)ESSENTIAL FOR LIFE"/>
    <property type="match status" value="1"/>
</dbReference>
<gene>
    <name evidence="5" type="primary">LOC105269749</name>
</gene>
<dbReference type="SUPFAM" id="SSF49764">
    <property type="entry name" value="HSP20-like chaperones"/>
    <property type="match status" value="1"/>
</dbReference>
<evidence type="ECO:0000256" key="2">
    <source>
        <dbReference type="RuleBase" id="RU003616"/>
    </source>
</evidence>
<dbReference type="GO" id="GO:0009408">
    <property type="term" value="P:response to heat"/>
    <property type="evidence" value="ECO:0007669"/>
    <property type="project" value="TreeGrafter"/>
</dbReference>
<dbReference type="InterPro" id="IPR008978">
    <property type="entry name" value="HSP20-like_chaperone"/>
</dbReference>
<evidence type="ECO:0000313" key="5">
    <source>
        <dbReference type="RefSeq" id="XP_011308540.1"/>
    </source>
</evidence>
<accession>A0A9R1TFP8</accession>
<dbReference type="Gene3D" id="2.60.40.790">
    <property type="match status" value="1"/>
</dbReference>
<dbReference type="GO" id="GO:0051082">
    <property type="term" value="F:unfolded protein binding"/>
    <property type="evidence" value="ECO:0007669"/>
    <property type="project" value="TreeGrafter"/>
</dbReference>
<dbReference type="AlphaFoldDB" id="A0A9R1TFP8"/>
<comment type="similarity">
    <text evidence="1 2">Belongs to the small heat shock protein (HSP20) family.</text>
</comment>
<dbReference type="InterPro" id="IPR001436">
    <property type="entry name" value="Alpha-crystallin/sHSP_animal"/>
</dbReference>